<name>A0A1I0D064_9GAMM</name>
<dbReference type="Proteomes" id="UP000242642">
    <property type="component" value="Unassembled WGS sequence"/>
</dbReference>
<dbReference type="InterPro" id="IPR009649">
    <property type="entry name" value="TraU"/>
</dbReference>
<dbReference type="EMBL" id="FOHV01000013">
    <property type="protein sequence ID" value="SET25452.1"/>
    <property type="molecule type" value="Genomic_DNA"/>
</dbReference>
<keyword evidence="2" id="KW-1185">Reference proteome</keyword>
<sequence>MKCDLKPSCKLKMSLLLSILSIYGVLFTPTAMSEVNLTCHDAKVFSNKLLTDICWSCLFPIKIAGINLTGGNAPKGASDRSVCLCDDALGLPTPGLVTSMWEPARLIELVRKPGCSPTLGGITLPLGQYRQQGTHGEGTYDAGDLAFYHYHYYAFPLMVMLDMFMDGHCNKEGYLSFDLMYASELDPTWQNDELAFFTQPEAASVAYPETITACMSDAIAASSGEPIDALFWCVGSWGHLYPLSGHTLAMGSIAENTSHLAARAIAASHRRGLARRTMGNDALCGPVIEPMMIKSQYKMSMFYPVPESQSSHAIGQSSLTWGEWRTIPGAGEDAVYLIWRWQDCCNTVGG</sequence>
<dbReference type="Pfam" id="PF06834">
    <property type="entry name" value="TraU"/>
    <property type="match status" value="1"/>
</dbReference>
<protein>
    <submittedName>
        <fullName evidence="1">Conjugal transfer pilus assembly protein TraU</fullName>
    </submittedName>
</protein>
<organism evidence="1 2">
    <name type="scientific">Thorsellia anophelis DSM 18579</name>
    <dbReference type="NCBI Taxonomy" id="1123402"/>
    <lineage>
        <taxon>Bacteria</taxon>
        <taxon>Pseudomonadati</taxon>
        <taxon>Pseudomonadota</taxon>
        <taxon>Gammaproteobacteria</taxon>
        <taxon>Enterobacterales</taxon>
        <taxon>Thorselliaceae</taxon>
        <taxon>Thorsellia</taxon>
    </lineage>
</organism>
<reference evidence="2" key="1">
    <citation type="submission" date="2016-10" db="EMBL/GenBank/DDBJ databases">
        <authorList>
            <person name="Varghese N."/>
            <person name="Submissions S."/>
        </authorList>
    </citation>
    <scope>NUCLEOTIDE SEQUENCE [LARGE SCALE GENOMIC DNA]</scope>
    <source>
        <strain evidence="2">DSM 18579</strain>
    </source>
</reference>
<proteinExistence type="predicted"/>
<dbReference type="AlphaFoldDB" id="A0A1I0D064"/>
<dbReference type="RefSeq" id="WP_425441779.1">
    <property type="nucleotide sequence ID" value="NZ_FOHV01000013.1"/>
</dbReference>
<accession>A0A1I0D064</accession>
<gene>
    <name evidence="1" type="ORF">SAMN02583745_01800</name>
</gene>
<evidence type="ECO:0000313" key="1">
    <source>
        <dbReference type="EMBL" id="SET25452.1"/>
    </source>
</evidence>
<dbReference type="STRING" id="1123402.SAMN02583745_01800"/>
<evidence type="ECO:0000313" key="2">
    <source>
        <dbReference type="Proteomes" id="UP000242642"/>
    </source>
</evidence>